<dbReference type="EMBL" id="AP022586">
    <property type="protein sequence ID" value="BBY19191.1"/>
    <property type="molecule type" value="Genomic_DNA"/>
</dbReference>
<gene>
    <name evidence="2" type="ORF">MLIT_47830</name>
</gene>
<evidence type="ECO:0000256" key="1">
    <source>
        <dbReference type="SAM" id="MobiDB-lite"/>
    </source>
</evidence>
<dbReference type="Proteomes" id="UP000466607">
    <property type="component" value="Chromosome"/>
</dbReference>
<evidence type="ECO:0000313" key="3">
    <source>
        <dbReference type="Proteomes" id="UP000466607"/>
    </source>
</evidence>
<feature type="compositionally biased region" description="Basic and acidic residues" evidence="1">
    <location>
        <begin position="29"/>
        <end position="44"/>
    </location>
</feature>
<organism evidence="2 3">
    <name type="scientific">Mycolicibacterium litorale</name>
    <dbReference type="NCBI Taxonomy" id="758802"/>
    <lineage>
        <taxon>Bacteria</taxon>
        <taxon>Bacillati</taxon>
        <taxon>Actinomycetota</taxon>
        <taxon>Actinomycetes</taxon>
        <taxon>Mycobacteriales</taxon>
        <taxon>Mycobacteriaceae</taxon>
        <taxon>Mycolicibacterium</taxon>
    </lineage>
</organism>
<keyword evidence="3" id="KW-1185">Reference proteome</keyword>
<reference evidence="2 3" key="1">
    <citation type="journal article" date="2019" name="Emerg. Microbes Infect.">
        <title>Comprehensive subspecies identification of 175 nontuberculous mycobacteria species based on 7547 genomic profiles.</title>
        <authorList>
            <person name="Matsumoto Y."/>
            <person name="Kinjo T."/>
            <person name="Motooka D."/>
            <person name="Nabeya D."/>
            <person name="Jung N."/>
            <person name="Uechi K."/>
            <person name="Horii T."/>
            <person name="Iida T."/>
            <person name="Fujita J."/>
            <person name="Nakamura S."/>
        </authorList>
    </citation>
    <scope>NUCLEOTIDE SEQUENCE [LARGE SCALE GENOMIC DNA]</scope>
    <source>
        <strain evidence="2 3">JCM 17423</strain>
    </source>
</reference>
<dbReference type="AlphaFoldDB" id="A0AAD1IQE5"/>
<accession>A0AAD1IQE5</accession>
<sequence length="60" mass="6448">MNSLWGRVDGQIGCSVGTRARKSSGGGYAEKDYEHSPEIGEVSHRGISFGPMPVMLPKLN</sequence>
<feature type="region of interest" description="Disordered" evidence="1">
    <location>
        <begin position="15"/>
        <end position="44"/>
    </location>
</feature>
<proteinExistence type="predicted"/>
<name>A0AAD1IQE5_9MYCO</name>
<protein>
    <submittedName>
        <fullName evidence="2">Uncharacterized protein</fullName>
    </submittedName>
</protein>
<evidence type="ECO:0000313" key="2">
    <source>
        <dbReference type="EMBL" id="BBY19191.1"/>
    </source>
</evidence>